<gene>
    <name evidence="1" type="ORF">COS76_02160</name>
</gene>
<name>A0A2M7AX93_9BACT</name>
<comment type="caution">
    <text evidence="1">The sequence shown here is derived from an EMBL/GenBank/DDBJ whole genome shotgun (WGS) entry which is preliminary data.</text>
</comment>
<proteinExistence type="predicted"/>
<dbReference type="EMBL" id="PEVY01000046">
    <property type="protein sequence ID" value="PIU75173.1"/>
    <property type="molecule type" value="Genomic_DNA"/>
</dbReference>
<protein>
    <submittedName>
        <fullName evidence="1">Uncharacterized protein</fullName>
    </submittedName>
</protein>
<reference evidence="2" key="1">
    <citation type="submission" date="2017-09" db="EMBL/GenBank/DDBJ databases">
        <title>Depth-based differentiation of microbial function through sediment-hosted aquifers and enrichment of novel symbionts in the deep terrestrial subsurface.</title>
        <authorList>
            <person name="Probst A.J."/>
            <person name="Ladd B."/>
            <person name="Jarett J.K."/>
            <person name="Geller-Mcgrath D.E."/>
            <person name="Sieber C.M.K."/>
            <person name="Emerson J.B."/>
            <person name="Anantharaman K."/>
            <person name="Thomas B.C."/>
            <person name="Malmstrom R."/>
            <person name="Stieglmeier M."/>
            <person name="Klingl A."/>
            <person name="Woyke T."/>
            <person name="Ryan C.M."/>
            <person name="Banfield J.F."/>
        </authorList>
    </citation>
    <scope>NUCLEOTIDE SEQUENCE [LARGE SCALE GENOMIC DNA]</scope>
</reference>
<evidence type="ECO:0000313" key="2">
    <source>
        <dbReference type="Proteomes" id="UP000228775"/>
    </source>
</evidence>
<dbReference type="Proteomes" id="UP000228775">
    <property type="component" value="Unassembled WGS sequence"/>
</dbReference>
<dbReference type="AlphaFoldDB" id="A0A2M7AX93"/>
<evidence type="ECO:0000313" key="1">
    <source>
        <dbReference type="EMBL" id="PIU75173.1"/>
    </source>
</evidence>
<organism evidence="1 2">
    <name type="scientific">Candidatus Portnoybacteria bacterium CG06_land_8_20_14_3_00_39_12</name>
    <dbReference type="NCBI Taxonomy" id="1974809"/>
    <lineage>
        <taxon>Bacteria</taxon>
        <taxon>Candidatus Portnoyibacteriota</taxon>
    </lineage>
</organism>
<accession>A0A2M7AX93</accession>
<sequence>MFQGKKYADCLFFCHLTIEKILKGLVVRYNSVVYLQERFDGVGLGWCLVFDI</sequence>